<dbReference type="PANTHER" id="PTHR11559">
    <property type="entry name" value="CARBOXYLESTERASE"/>
    <property type="match status" value="1"/>
</dbReference>
<feature type="signal peptide" evidence="1">
    <location>
        <begin position="1"/>
        <end position="15"/>
    </location>
</feature>
<dbReference type="SUPFAM" id="SSF53474">
    <property type="entry name" value="alpha/beta-Hydrolases"/>
    <property type="match status" value="1"/>
</dbReference>
<accession>A0A9P4Y4E2</accession>
<name>A0A9P4Y4E2_CRYP1</name>
<evidence type="ECO:0000313" key="3">
    <source>
        <dbReference type="EMBL" id="KAF3766270.1"/>
    </source>
</evidence>
<dbReference type="PROSITE" id="PS00941">
    <property type="entry name" value="CARBOXYLESTERASE_B_2"/>
    <property type="match status" value="1"/>
</dbReference>
<dbReference type="InterPro" id="IPR019819">
    <property type="entry name" value="Carboxylesterase_B_CS"/>
</dbReference>
<feature type="chain" id="PRO_5040167549" evidence="1">
    <location>
        <begin position="16"/>
        <end position="619"/>
    </location>
</feature>
<keyword evidence="4" id="KW-1185">Reference proteome</keyword>
<reference evidence="3" key="1">
    <citation type="journal article" date="2020" name="Phytopathology">
        <title>Genome sequence of the chestnut blight fungus Cryphonectria parasitica EP155: A fundamental resource for an archetypical invasive plant pathogen.</title>
        <authorList>
            <person name="Crouch J.A."/>
            <person name="Dawe A."/>
            <person name="Aerts A."/>
            <person name="Barry K."/>
            <person name="Churchill A.C.L."/>
            <person name="Grimwood J."/>
            <person name="Hillman B."/>
            <person name="Milgroom M.G."/>
            <person name="Pangilinan J."/>
            <person name="Smith M."/>
            <person name="Salamov A."/>
            <person name="Schmutz J."/>
            <person name="Yadav J."/>
            <person name="Grigoriev I.V."/>
            <person name="Nuss D."/>
        </authorList>
    </citation>
    <scope>NUCLEOTIDE SEQUENCE</scope>
    <source>
        <strain evidence="3">EP155</strain>
    </source>
</reference>
<dbReference type="EMBL" id="MU032347">
    <property type="protein sequence ID" value="KAF3766270.1"/>
    <property type="molecule type" value="Genomic_DNA"/>
</dbReference>
<sequence>MIVLGVVFLTVAAAALPPPSPYLGFHQYAAQETAVANLTEDSLTVDLGYGIYRGWTNESASLNIWQGIRFAQDTGGKNRWQPPRAPFVNRSAVIQADAYGAQCPQSPDNSGSFTTANNSASSEDCLFINVYAPNNITTYGNNTLASPGMPVMVWIHGGGYGEGNGAYDLTALISTNGGHGNHFIGVDIQYRLGAFGFLSSDEVYRKGVVNAGLLDQQMALQWVQQYIHLFNGDNTRVTIFGESSGGGSVTLHDLAYGGTLGTQLFRNSISASPYLAFQYGYKDWQPSQAYYAFAAAAGCDAKDAYLSNGSLGIFDCLVGTDSATLMNASAVVSQSGTYGTWAFLPVTDGVLIQERPSKQLARGRVNGLNHLAGNNALEGAAWVPTNIDTVDDLVAYLQDVFPMFSNNDIAKILRYYPANNASTNPSALKFATEGSYGPTNINESTAATGQQERAIAIYGETTFICPSYWLAEAYSDNGLGGQGYKYQWSVPNAYHGADGAAYFSWPETSTYYNADLIYAFMLMLGNFIVSDSPRTNSLALNGLTTGNATYNPVSDWPPYTIYNPTLMDVNTTCTSGEEFSGLYYCRGNNTFRLADAYDWEAGRGFRCDFWRSMGELVPE</sequence>
<gene>
    <name evidence="3" type="ORF">M406DRAFT_290692</name>
</gene>
<dbReference type="AlphaFoldDB" id="A0A9P4Y4E2"/>
<dbReference type="InterPro" id="IPR050309">
    <property type="entry name" value="Type-B_Carboxylest/Lipase"/>
</dbReference>
<dbReference type="Proteomes" id="UP000803844">
    <property type="component" value="Unassembled WGS sequence"/>
</dbReference>
<proteinExistence type="predicted"/>
<evidence type="ECO:0000313" key="4">
    <source>
        <dbReference type="Proteomes" id="UP000803844"/>
    </source>
</evidence>
<dbReference type="InterPro" id="IPR029058">
    <property type="entry name" value="AB_hydrolase_fold"/>
</dbReference>
<dbReference type="Gene3D" id="3.40.50.1820">
    <property type="entry name" value="alpha/beta hydrolase"/>
    <property type="match status" value="1"/>
</dbReference>
<comment type="caution">
    <text evidence="3">The sequence shown here is derived from an EMBL/GenBank/DDBJ whole genome shotgun (WGS) entry which is preliminary data.</text>
</comment>
<feature type="domain" description="Carboxylesterase type B" evidence="2">
    <location>
        <begin position="44"/>
        <end position="573"/>
    </location>
</feature>
<dbReference type="OrthoDB" id="408631at2759"/>
<organism evidence="3 4">
    <name type="scientific">Cryphonectria parasitica (strain ATCC 38755 / EP155)</name>
    <dbReference type="NCBI Taxonomy" id="660469"/>
    <lineage>
        <taxon>Eukaryota</taxon>
        <taxon>Fungi</taxon>
        <taxon>Dikarya</taxon>
        <taxon>Ascomycota</taxon>
        <taxon>Pezizomycotina</taxon>
        <taxon>Sordariomycetes</taxon>
        <taxon>Sordariomycetidae</taxon>
        <taxon>Diaporthales</taxon>
        <taxon>Cryphonectriaceae</taxon>
        <taxon>Cryphonectria-Endothia species complex</taxon>
        <taxon>Cryphonectria</taxon>
    </lineage>
</organism>
<evidence type="ECO:0000259" key="2">
    <source>
        <dbReference type="Pfam" id="PF00135"/>
    </source>
</evidence>
<dbReference type="InterPro" id="IPR002018">
    <property type="entry name" value="CarbesteraseB"/>
</dbReference>
<keyword evidence="1" id="KW-0732">Signal</keyword>
<protein>
    <submittedName>
        <fullName evidence="3">Alpha/beta-hydrolase</fullName>
    </submittedName>
</protein>
<dbReference type="GeneID" id="63836047"/>
<dbReference type="Pfam" id="PF00135">
    <property type="entry name" value="COesterase"/>
    <property type="match status" value="1"/>
</dbReference>
<dbReference type="RefSeq" id="XP_040777231.1">
    <property type="nucleotide sequence ID" value="XM_040918918.1"/>
</dbReference>
<evidence type="ECO:0000256" key="1">
    <source>
        <dbReference type="SAM" id="SignalP"/>
    </source>
</evidence>